<organism evidence="3 4">
    <name type="scientific">Batillaria attramentaria</name>
    <dbReference type="NCBI Taxonomy" id="370345"/>
    <lineage>
        <taxon>Eukaryota</taxon>
        <taxon>Metazoa</taxon>
        <taxon>Spiralia</taxon>
        <taxon>Lophotrochozoa</taxon>
        <taxon>Mollusca</taxon>
        <taxon>Gastropoda</taxon>
        <taxon>Caenogastropoda</taxon>
        <taxon>Sorbeoconcha</taxon>
        <taxon>Cerithioidea</taxon>
        <taxon>Batillariidae</taxon>
        <taxon>Batillaria</taxon>
    </lineage>
</organism>
<evidence type="ECO:0000256" key="1">
    <source>
        <dbReference type="ARBA" id="ARBA00034730"/>
    </source>
</evidence>
<feature type="compositionally biased region" description="Acidic residues" evidence="2">
    <location>
        <begin position="130"/>
        <end position="141"/>
    </location>
</feature>
<comment type="caution">
    <text evidence="3">The sequence shown here is derived from an EMBL/GenBank/DDBJ whole genome shotgun (WGS) entry which is preliminary data.</text>
</comment>
<dbReference type="AlphaFoldDB" id="A0ABD0JQ74"/>
<evidence type="ECO:0000313" key="4">
    <source>
        <dbReference type="Proteomes" id="UP001519460"/>
    </source>
</evidence>
<dbReference type="PANTHER" id="PTHR10933:SF9">
    <property type="entry name" value="IMMUNOGLOBULIN-BINDING PROTEIN 1"/>
    <property type="match status" value="1"/>
</dbReference>
<feature type="region of interest" description="Disordered" evidence="2">
    <location>
        <begin position="230"/>
        <end position="256"/>
    </location>
</feature>
<sequence length="307" mass="35002">MAEATSKTDESTLSSLFKEIWDAYLYMEHQEDPTGSDKVQGEVRKILAKAEQAIYMVNQLQLFSDNEEIDEVASNEIKYMLLPALLAYFHNLNTHASRLETVQKAKTHYRDFLRMCKSYKVSAIHIPVDADDHDDDEEEEPHDSKPANKPGAMDLQATAVQRQSKIERFRQSKVYESRLKELSEAVEKDSVDEEVKREFYLTQVKRWINTALDELESLDSEVQILKHMAQMKKQGAKSHSSGQASGEGQAQKPKTKPFRPFILTKDLVQKQVFGLGYPSIPTMSIEEFYQQKVNDGTFSIPQCGQGG</sequence>
<evidence type="ECO:0000313" key="3">
    <source>
        <dbReference type="EMBL" id="KAK7477218.1"/>
    </source>
</evidence>
<dbReference type="PANTHER" id="PTHR10933">
    <property type="entry name" value="IMMUNOGLOBULIN-BINDING PROTEIN 1"/>
    <property type="match status" value="1"/>
</dbReference>
<dbReference type="InterPro" id="IPR007304">
    <property type="entry name" value="TAP46-like"/>
</dbReference>
<dbReference type="Gene3D" id="1.25.40.540">
    <property type="entry name" value="TAP42-like family"/>
    <property type="match status" value="1"/>
</dbReference>
<protein>
    <submittedName>
        <fullName evidence="3">Uncharacterized protein</fullName>
    </submittedName>
</protein>
<comment type="similarity">
    <text evidence="1">Belongs to the IGBP1/TAP42 family.</text>
</comment>
<evidence type="ECO:0000256" key="2">
    <source>
        <dbReference type="SAM" id="MobiDB-lite"/>
    </source>
</evidence>
<dbReference type="FunFam" id="1.25.40.540:FF:000003">
    <property type="entry name" value="Immunoglobulin (CD79A)-binding protein 1"/>
    <property type="match status" value="1"/>
</dbReference>
<keyword evidence="4" id="KW-1185">Reference proteome</keyword>
<feature type="region of interest" description="Disordered" evidence="2">
    <location>
        <begin position="130"/>
        <end position="153"/>
    </location>
</feature>
<feature type="compositionally biased region" description="Polar residues" evidence="2">
    <location>
        <begin position="237"/>
        <end position="248"/>
    </location>
</feature>
<dbReference type="Proteomes" id="UP001519460">
    <property type="component" value="Unassembled WGS sequence"/>
</dbReference>
<proteinExistence type="inferred from homology"/>
<dbReference type="Pfam" id="PF04177">
    <property type="entry name" value="TAP42"/>
    <property type="match status" value="1"/>
</dbReference>
<gene>
    <name evidence="3" type="ORF">BaRGS_00031529</name>
</gene>
<reference evidence="3 4" key="1">
    <citation type="journal article" date="2023" name="Sci. Data">
        <title>Genome assembly of the Korean intertidal mud-creeper Batillaria attramentaria.</title>
        <authorList>
            <person name="Patra A.K."/>
            <person name="Ho P.T."/>
            <person name="Jun S."/>
            <person name="Lee S.J."/>
            <person name="Kim Y."/>
            <person name="Won Y.J."/>
        </authorList>
    </citation>
    <scope>NUCLEOTIDE SEQUENCE [LARGE SCALE GENOMIC DNA]</scope>
    <source>
        <strain evidence="3">Wonlab-2016</strain>
    </source>
</reference>
<dbReference type="EMBL" id="JACVVK020000355">
    <property type="protein sequence ID" value="KAK7477218.1"/>
    <property type="molecule type" value="Genomic_DNA"/>
</dbReference>
<dbReference type="InterPro" id="IPR038511">
    <property type="entry name" value="TAP42/TAP46-like_sf"/>
</dbReference>
<accession>A0ABD0JQ74</accession>
<name>A0ABD0JQ74_9CAEN</name>